<dbReference type="Proteomes" id="UP000252357">
    <property type="component" value="Unassembled WGS sequence"/>
</dbReference>
<sequence>MSDKRFVNWEEYYQLCEALACQIAASDWRFNHIVGIARGGLRAADVLSRVFKIPLAILVTSSYREDAGTAQGELQIATSLSMVAETLRGPVLLVDDLVDSGITLQATVPELLKRYPDITTCRTAVLWQKAQSVFAPDYCVQRLPDNPWIVQPFEHYDQLNIAQLQSDANLS</sequence>
<evidence type="ECO:0000313" key="4">
    <source>
        <dbReference type="EMBL" id="RCS59698.1"/>
    </source>
</evidence>
<dbReference type="GO" id="GO:0016757">
    <property type="term" value="F:glycosyltransferase activity"/>
    <property type="evidence" value="ECO:0007669"/>
    <property type="project" value="UniProtKB-KW"/>
</dbReference>
<organism evidence="4 5">
    <name type="scientific">Parvibium lacunae</name>
    <dbReference type="NCBI Taxonomy" id="1888893"/>
    <lineage>
        <taxon>Bacteria</taxon>
        <taxon>Pseudomonadati</taxon>
        <taxon>Pseudomonadota</taxon>
        <taxon>Betaproteobacteria</taxon>
        <taxon>Burkholderiales</taxon>
        <taxon>Alcaligenaceae</taxon>
        <taxon>Parvibium</taxon>
    </lineage>
</organism>
<dbReference type="PANTHER" id="PTHR43363:SF1">
    <property type="entry name" value="HYPOXANTHINE-GUANINE PHOSPHORIBOSYLTRANSFERASE"/>
    <property type="match status" value="1"/>
</dbReference>
<gene>
    <name evidence="4" type="ORF">DU000_03045</name>
</gene>
<accession>A0A368L7M0</accession>
<dbReference type="RefSeq" id="WP_114401845.1">
    <property type="nucleotide sequence ID" value="NZ_QPGB01000001.1"/>
</dbReference>
<dbReference type="Pfam" id="PF00156">
    <property type="entry name" value="Pribosyltran"/>
    <property type="match status" value="1"/>
</dbReference>
<dbReference type="EMBL" id="QPGB01000001">
    <property type="protein sequence ID" value="RCS59698.1"/>
    <property type="molecule type" value="Genomic_DNA"/>
</dbReference>
<evidence type="ECO:0000256" key="1">
    <source>
        <dbReference type="ARBA" id="ARBA00022676"/>
    </source>
</evidence>
<keyword evidence="2 4" id="KW-0808">Transferase</keyword>
<comment type="caution">
    <text evidence="4">The sequence shown here is derived from an EMBL/GenBank/DDBJ whole genome shotgun (WGS) entry which is preliminary data.</text>
</comment>
<dbReference type="InterPro" id="IPR029057">
    <property type="entry name" value="PRTase-like"/>
</dbReference>
<reference evidence="4 5" key="1">
    <citation type="journal article" date="2018" name="Int. J. Syst. Evol. Microbiol.">
        <title>Parvibium lacunae gen. nov., sp. nov., a new member of the family Alcaligenaceae isolated from a freshwater pond.</title>
        <authorList>
            <person name="Chen W.M."/>
            <person name="Xie P.B."/>
            <person name="Hsu M.Y."/>
            <person name="Sheu S.Y."/>
        </authorList>
    </citation>
    <scope>NUCLEOTIDE SEQUENCE [LARGE SCALE GENOMIC DNA]</scope>
    <source>
        <strain evidence="4 5">KMB9</strain>
    </source>
</reference>
<protein>
    <submittedName>
        <fullName evidence="4">Phosphoribosyltransferase</fullName>
    </submittedName>
</protein>
<dbReference type="Gene3D" id="3.40.50.2020">
    <property type="match status" value="1"/>
</dbReference>
<dbReference type="OrthoDB" id="307631at2"/>
<dbReference type="InterPro" id="IPR000836">
    <property type="entry name" value="PRTase_dom"/>
</dbReference>
<keyword evidence="5" id="KW-1185">Reference proteome</keyword>
<dbReference type="CDD" id="cd06223">
    <property type="entry name" value="PRTases_typeI"/>
    <property type="match status" value="1"/>
</dbReference>
<feature type="domain" description="Phosphoribosyltransferase" evidence="3">
    <location>
        <begin position="9"/>
        <end position="157"/>
    </location>
</feature>
<dbReference type="AlphaFoldDB" id="A0A368L7M0"/>
<keyword evidence="1 4" id="KW-0328">Glycosyltransferase</keyword>
<evidence type="ECO:0000313" key="5">
    <source>
        <dbReference type="Proteomes" id="UP000252357"/>
    </source>
</evidence>
<name>A0A368L7M0_9BURK</name>
<proteinExistence type="predicted"/>
<dbReference type="PANTHER" id="PTHR43363">
    <property type="entry name" value="HYPOXANTHINE PHOSPHORIBOSYLTRANSFERASE"/>
    <property type="match status" value="1"/>
</dbReference>
<evidence type="ECO:0000259" key="3">
    <source>
        <dbReference type="Pfam" id="PF00156"/>
    </source>
</evidence>
<dbReference type="SUPFAM" id="SSF53271">
    <property type="entry name" value="PRTase-like"/>
    <property type="match status" value="1"/>
</dbReference>
<evidence type="ECO:0000256" key="2">
    <source>
        <dbReference type="ARBA" id="ARBA00022679"/>
    </source>
</evidence>